<dbReference type="Proteomes" id="UP000239735">
    <property type="component" value="Unassembled WGS sequence"/>
</dbReference>
<accession>A0A2N9LNS5</accession>
<sequence>MRSSVMLKFIVCVLLLGALPASRLIAQNLTLEGQTGGFLTPTAYVVYMEKGQFFSHPAIGVHFIDASAVIGKIETFSITEGFANRAEAGYTRSVHQFGDQPTTTATPLGLSNLWNYSGMNVFHGKVVALKDGQFGAWVPGIAIGGVIRTNDHFVSGAANKTLTGTDKSYTNGDVYVAVTKTWAKPPVPFLLNLGWKATNATIFGIGGQSTRFGGRFFGGLGIPLPLGHGIVAVPSAGFTQEPKTAVNLNTLLNAALYQCEAAHACNPASYPLMSAHLPTTLDYAVRVTQRDKPHFAFDIGVGQVAGNIGSIWVGNPYFPAVGPPIVTTPVNLQARSIVGMGLSYRY</sequence>
<gene>
    <name evidence="1" type="ORF">SBA5_470020</name>
</gene>
<evidence type="ECO:0000313" key="1">
    <source>
        <dbReference type="EMBL" id="SPE24899.1"/>
    </source>
</evidence>
<dbReference type="AlphaFoldDB" id="A0A2N9LNS5"/>
<reference evidence="2" key="1">
    <citation type="submission" date="2018-02" db="EMBL/GenBank/DDBJ databases">
        <authorList>
            <person name="Hausmann B."/>
        </authorList>
    </citation>
    <scope>NUCLEOTIDE SEQUENCE [LARGE SCALE GENOMIC DNA]</scope>
    <source>
        <strain evidence="2">Peat soil MAG SbA5</strain>
    </source>
</reference>
<organism evidence="1 2">
    <name type="scientific">Candidatus Sulfuritelmatomonas gaucii</name>
    <dbReference type="NCBI Taxonomy" id="2043161"/>
    <lineage>
        <taxon>Bacteria</taxon>
        <taxon>Pseudomonadati</taxon>
        <taxon>Acidobacteriota</taxon>
        <taxon>Terriglobia</taxon>
        <taxon>Terriglobales</taxon>
        <taxon>Acidobacteriaceae</taxon>
        <taxon>Candidatus Sulfuritelmatomonas</taxon>
    </lineage>
</organism>
<proteinExistence type="predicted"/>
<name>A0A2N9LNS5_9BACT</name>
<evidence type="ECO:0000313" key="2">
    <source>
        <dbReference type="Proteomes" id="UP000239735"/>
    </source>
</evidence>
<dbReference type="EMBL" id="OKRB01000105">
    <property type="protein sequence ID" value="SPE24899.1"/>
    <property type="molecule type" value="Genomic_DNA"/>
</dbReference>
<protein>
    <submittedName>
        <fullName evidence="1">Uncharacterized protein</fullName>
    </submittedName>
</protein>
<dbReference type="OrthoDB" id="113631at2"/>